<keyword evidence="6 8" id="KW-1133">Transmembrane helix</keyword>
<dbReference type="FunCoup" id="A0A7G1G621">
    <property type="interactions" value="185"/>
</dbReference>
<dbReference type="Pfam" id="PF01032">
    <property type="entry name" value="FecCD"/>
    <property type="match status" value="1"/>
</dbReference>
<dbReference type="AlphaFoldDB" id="A0A7G1G621"/>
<name>A0A7G1G621_9BACT</name>
<evidence type="ECO:0000313" key="10">
    <source>
        <dbReference type="Proteomes" id="UP000516361"/>
    </source>
</evidence>
<dbReference type="RefSeq" id="WP_190614264.1">
    <property type="nucleotide sequence ID" value="NZ_AP018712.1"/>
</dbReference>
<organism evidence="9 10">
    <name type="scientific">Tepiditoga spiralis</name>
    <dbReference type="NCBI Taxonomy" id="2108365"/>
    <lineage>
        <taxon>Bacteria</taxon>
        <taxon>Thermotogati</taxon>
        <taxon>Thermotogota</taxon>
        <taxon>Thermotogae</taxon>
        <taxon>Petrotogales</taxon>
        <taxon>Petrotogaceae</taxon>
        <taxon>Tepiditoga</taxon>
    </lineage>
</organism>
<dbReference type="GO" id="GO:0033214">
    <property type="term" value="P:siderophore-iron import into cell"/>
    <property type="evidence" value="ECO:0007669"/>
    <property type="project" value="TreeGrafter"/>
</dbReference>
<dbReference type="InParanoid" id="A0A7G1G621"/>
<accession>A0A7G1G621</accession>
<dbReference type="PANTHER" id="PTHR30472">
    <property type="entry name" value="FERRIC ENTEROBACTIN TRANSPORT SYSTEM PERMEASE PROTEIN"/>
    <property type="match status" value="1"/>
</dbReference>
<dbReference type="GO" id="GO:0005886">
    <property type="term" value="C:plasma membrane"/>
    <property type="evidence" value="ECO:0007669"/>
    <property type="project" value="UniProtKB-SubCell"/>
</dbReference>
<evidence type="ECO:0000313" key="9">
    <source>
        <dbReference type="EMBL" id="BBE31615.1"/>
    </source>
</evidence>
<evidence type="ECO:0000256" key="3">
    <source>
        <dbReference type="ARBA" id="ARBA00022448"/>
    </source>
</evidence>
<dbReference type="InterPro" id="IPR037294">
    <property type="entry name" value="ABC_BtuC-like"/>
</dbReference>
<evidence type="ECO:0000256" key="4">
    <source>
        <dbReference type="ARBA" id="ARBA00022475"/>
    </source>
</evidence>
<dbReference type="GO" id="GO:0022857">
    <property type="term" value="F:transmembrane transporter activity"/>
    <property type="evidence" value="ECO:0007669"/>
    <property type="project" value="InterPro"/>
</dbReference>
<keyword evidence="4" id="KW-1003">Cell membrane</keyword>
<keyword evidence="5 8" id="KW-0812">Transmembrane</keyword>
<feature type="transmembrane region" description="Helical" evidence="8">
    <location>
        <begin position="195"/>
        <end position="215"/>
    </location>
</feature>
<dbReference type="FunFam" id="1.10.3470.10:FF:000001">
    <property type="entry name" value="Vitamin B12 ABC transporter permease BtuC"/>
    <property type="match status" value="1"/>
</dbReference>
<feature type="transmembrane region" description="Helical" evidence="8">
    <location>
        <begin position="6"/>
        <end position="32"/>
    </location>
</feature>
<dbReference type="EMBL" id="AP018712">
    <property type="protein sequence ID" value="BBE31615.1"/>
    <property type="molecule type" value="Genomic_DNA"/>
</dbReference>
<comment type="similarity">
    <text evidence="2">Belongs to the binding-protein-dependent transport system permease family. FecCD subfamily.</text>
</comment>
<keyword evidence="3" id="KW-0813">Transport</keyword>
<evidence type="ECO:0000256" key="1">
    <source>
        <dbReference type="ARBA" id="ARBA00004651"/>
    </source>
</evidence>
<evidence type="ECO:0000256" key="6">
    <source>
        <dbReference type="ARBA" id="ARBA00022989"/>
    </source>
</evidence>
<dbReference type="PANTHER" id="PTHR30472:SF25">
    <property type="entry name" value="ABC TRANSPORTER PERMEASE PROTEIN MJ0876-RELATED"/>
    <property type="match status" value="1"/>
</dbReference>
<feature type="transmembrane region" description="Helical" evidence="8">
    <location>
        <begin position="125"/>
        <end position="144"/>
    </location>
</feature>
<feature type="transmembrane region" description="Helical" evidence="8">
    <location>
        <begin position="150"/>
        <end position="174"/>
    </location>
</feature>
<protein>
    <submittedName>
        <fullName evidence="9">Corrinoid ABC transporter permease</fullName>
    </submittedName>
</protein>
<dbReference type="Gene3D" id="1.10.3470.10">
    <property type="entry name" value="ABC transporter involved in vitamin B12 uptake, BtuC"/>
    <property type="match status" value="1"/>
</dbReference>
<dbReference type="Proteomes" id="UP000516361">
    <property type="component" value="Chromosome"/>
</dbReference>
<keyword evidence="7 8" id="KW-0472">Membrane</keyword>
<dbReference type="InterPro" id="IPR000522">
    <property type="entry name" value="ABC_transptr_permease_BtuC"/>
</dbReference>
<comment type="subcellular location">
    <subcellularLocation>
        <location evidence="1">Cell membrane</location>
        <topology evidence="1">Multi-pass membrane protein</topology>
    </subcellularLocation>
</comment>
<evidence type="ECO:0000256" key="2">
    <source>
        <dbReference type="ARBA" id="ARBA00007935"/>
    </source>
</evidence>
<dbReference type="SUPFAM" id="SSF81345">
    <property type="entry name" value="ABC transporter involved in vitamin B12 uptake, BtuC"/>
    <property type="match status" value="1"/>
</dbReference>
<dbReference type="CDD" id="cd06550">
    <property type="entry name" value="TM_ABC_iron-siderophores_like"/>
    <property type="match status" value="1"/>
</dbReference>
<evidence type="ECO:0000256" key="7">
    <source>
        <dbReference type="ARBA" id="ARBA00023136"/>
    </source>
</evidence>
<feature type="transmembrane region" description="Helical" evidence="8">
    <location>
        <begin position="53"/>
        <end position="83"/>
    </location>
</feature>
<feature type="transmembrane region" description="Helical" evidence="8">
    <location>
        <begin position="304"/>
        <end position="328"/>
    </location>
</feature>
<dbReference type="KEGG" id="ocy:OSSY52_17560"/>
<gene>
    <name evidence="9" type="ORF">OSSY52_17560</name>
</gene>
<feature type="transmembrane region" description="Helical" evidence="8">
    <location>
        <begin position="95"/>
        <end position="118"/>
    </location>
</feature>
<keyword evidence="10" id="KW-1185">Reference proteome</keyword>
<evidence type="ECO:0000256" key="5">
    <source>
        <dbReference type="ARBA" id="ARBA00022692"/>
    </source>
</evidence>
<sequence length="337" mass="37330">MKNKKYYYFLSIGIIILILTVIFYTGMGYIKISFSKVLKIILETLLRTSKKDMFWYVIIQVRLPRILSSIIAGTALSLSGVIFQSSLLNPLADPYTLGISSGASFGAAISILCGFNFFGIATIPFFAFIFSLMTLFLVIRLGTYQRRLSSVSLILSGIIVSAFFSAGLSLIKYLSNEEVSSIIFWLMGSFSSRTWAEVLILFLFTFIGFIITILYSNELNIISLGEKNANSLGVNTNKIRILLLINASLMSSIVVSINGIIGFVGLIVPHLIRIIIGTDNRKLIVLSSIWGAIILSTADNITRAILPIELPIGVLTSLIGAPFFLIIFRKKMRRNVF</sequence>
<proteinExistence type="inferred from homology"/>
<feature type="transmembrane region" description="Helical" evidence="8">
    <location>
        <begin position="241"/>
        <end position="268"/>
    </location>
</feature>
<reference evidence="9 10" key="1">
    <citation type="submission" date="2018-06" db="EMBL/GenBank/DDBJ databases">
        <title>Genome sequencing of Oceanotoga sp. sy52.</title>
        <authorList>
            <person name="Mori K."/>
        </authorList>
    </citation>
    <scope>NUCLEOTIDE SEQUENCE [LARGE SCALE GENOMIC DNA]</scope>
    <source>
        <strain evidence="10">sy52</strain>
    </source>
</reference>
<evidence type="ECO:0000256" key="8">
    <source>
        <dbReference type="SAM" id="Phobius"/>
    </source>
</evidence>